<dbReference type="OrthoDB" id="5544992at2759"/>
<evidence type="ECO:0000313" key="3">
    <source>
        <dbReference type="EMBL" id="VFQ81474.1"/>
    </source>
</evidence>
<evidence type="ECO:0000256" key="1">
    <source>
        <dbReference type="SAM" id="MobiDB-lite"/>
    </source>
</evidence>
<accession>A0A484LZC9</accession>
<dbReference type="EMBL" id="OOIL02002239">
    <property type="protein sequence ID" value="VFQ81474.1"/>
    <property type="molecule type" value="Genomic_DNA"/>
</dbReference>
<dbReference type="PANTHER" id="PTHR34222:SF28">
    <property type="entry name" value="CCHC-TYPE DOMAIN-CONTAINING PROTEIN"/>
    <property type="match status" value="1"/>
</dbReference>
<feature type="domain" description="Retrotransposon Copia-like N-terminal" evidence="2">
    <location>
        <begin position="22"/>
        <end position="61"/>
    </location>
</feature>
<dbReference type="AlphaFoldDB" id="A0A484LZC9"/>
<sequence length="363" mass="39623">MSSEATKKVRLIHDPTSLYYIHPSESVGNSLTKHLLKGDNYDVWEKTIVNALEGRSRAGFLTPTGFPKPADEQELAAWKANNSIICSWICNSVDEHIQPSIISHKVAHELWTDLKTQYGGSNGPRIHQLKSELQSLRQKGQTVVVYYNQFVTLWNLLYGSADPTCGCRCEAAALLRERHEQEKSHHFLLGLDDEQFGHIRSQLIAIEPVPDIHRVYALISQEERHKSIIRSRDDRTDAVAFAVQRPTTAAGRGDPPHYTCTHCGKEGHSIDRCYQLHGYPPGKGRGGSRATGRGGRGSGRGSSSGSSASGGRGSDTVTGGANAAASSSSQLSLTPEQMTRLMSMLDASDKNAGLCNEDGDWTG</sequence>
<proteinExistence type="predicted"/>
<reference evidence="3 4" key="1">
    <citation type="submission" date="2018-04" db="EMBL/GenBank/DDBJ databases">
        <authorList>
            <person name="Vogel A."/>
        </authorList>
    </citation>
    <scope>NUCLEOTIDE SEQUENCE [LARGE SCALE GENOMIC DNA]</scope>
</reference>
<dbReference type="Pfam" id="PF14223">
    <property type="entry name" value="Retrotran_gag_2"/>
    <property type="match status" value="1"/>
</dbReference>
<dbReference type="InterPro" id="IPR029472">
    <property type="entry name" value="Copia-like_N"/>
</dbReference>
<feature type="compositionally biased region" description="Gly residues" evidence="1">
    <location>
        <begin position="281"/>
        <end position="313"/>
    </location>
</feature>
<evidence type="ECO:0000313" key="4">
    <source>
        <dbReference type="Proteomes" id="UP000595140"/>
    </source>
</evidence>
<organism evidence="3 4">
    <name type="scientific">Cuscuta campestris</name>
    <dbReference type="NCBI Taxonomy" id="132261"/>
    <lineage>
        <taxon>Eukaryota</taxon>
        <taxon>Viridiplantae</taxon>
        <taxon>Streptophyta</taxon>
        <taxon>Embryophyta</taxon>
        <taxon>Tracheophyta</taxon>
        <taxon>Spermatophyta</taxon>
        <taxon>Magnoliopsida</taxon>
        <taxon>eudicotyledons</taxon>
        <taxon>Gunneridae</taxon>
        <taxon>Pentapetalae</taxon>
        <taxon>asterids</taxon>
        <taxon>lamiids</taxon>
        <taxon>Solanales</taxon>
        <taxon>Convolvulaceae</taxon>
        <taxon>Cuscuteae</taxon>
        <taxon>Cuscuta</taxon>
        <taxon>Cuscuta subgen. Grammica</taxon>
        <taxon>Cuscuta sect. Cleistogrammica</taxon>
    </lineage>
</organism>
<keyword evidence="4" id="KW-1185">Reference proteome</keyword>
<dbReference type="Proteomes" id="UP000595140">
    <property type="component" value="Unassembled WGS sequence"/>
</dbReference>
<feature type="region of interest" description="Disordered" evidence="1">
    <location>
        <begin position="279"/>
        <end position="335"/>
    </location>
</feature>
<dbReference type="Pfam" id="PF14244">
    <property type="entry name" value="Retrotran_gag_3"/>
    <property type="match status" value="1"/>
</dbReference>
<name>A0A484LZC9_9ASTE</name>
<evidence type="ECO:0000259" key="2">
    <source>
        <dbReference type="Pfam" id="PF14244"/>
    </source>
</evidence>
<gene>
    <name evidence="3" type="ORF">CCAM_LOCUS23250</name>
</gene>
<dbReference type="PANTHER" id="PTHR34222">
    <property type="entry name" value="GAG_PRE-INTEGRS DOMAIN-CONTAINING PROTEIN"/>
    <property type="match status" value="1"/>
</dbReference>
<protein>
    <recommendedName>
        <fullName evidence="2">Retrotransposon Copia-like N-terminal domain-containing protein</fullName>
    </recommendedName>
</protein>